<dbReference type="Proteomes" id="UP000033980">
    <property type="component" value="Unassembled WGS sequence"/>
</dbReference>
<accession>A0A0G1G7E0</accession>
<organism evidence="1 2">
    <name type="scientific">Candidatus Collierbacteria bacterium GW2011_GWC2_43_12</name>
    <dbReference type="NCBI Taxonomy" id="1618390"/>
    <lineage>
        <taxon>Bacteria</taxon>
        <taxon>Candidatus Collieribacteriota</taxon>
    </lineage>
</organism>
<evidence type="ECO:0000313" key="2">
    <source>
        <dbReference type="Proteomes" id="UP000033980"/>
    </source>
</evidence>
<reference evidence="1 2" key="1">
    <citation type="journal article" date="2015" name="Nature">
        <title>rRNA introns, odd ribosomes, and small enigmatic genomes across a large radiation of phyla.</title>
        <authorList>
            <person name="Brown C.T."/>
            <person name="Hug L.A."/>
            <person name="Thomas B.C."/>
            <person name="Sharon I."/>
            <person name="Castelle C.J."/>
            <person name="Singh A."/>
            <person name="Wilkins M.J."/>
            <person name="Williams K.H."/>
            <person name="Banfield J.F."/>
        </authorList>
    </citation>
    <scope>NUCLEOTIDE SEQUENCE [LARGE SCALE GENOMIC DNA]</scope>
</reference>
<sequence>MIKLVTLLAVIAVVFVLIIIKRDPDTLISATVDTPSPQRILQEPITLGVATSSSLAASSKIFTDDKLGFRIKYQDGIVVKRNLDGSVTFSKDDLNISISQESLLSKDTVNTIAERDINWKMEKLGDQFVLAESISPVAIGLDTGVTYSSEEKGEQVTYYYIPQGFHYLLVINKTPQKEGSNLFSLSDDIIYSLEIIEN</sequence>
<proteinExistence type="predicted"/>
<dbReference type="AlphaFoldDB" id="A0A0G1G7E0"/>
<evidence type="ECO:0000313" key="1">
    <source>
        <dbReference type="EMBL" id="KKS94873.1"/>
    </source>
</evidence>
<comment type="caution">
    <text evidence="1">The sequence shown here is derived from an EMBL/GenBank/DDBJ whole genome shotgun (WGS) entry which is preliminary data.</text>
</comment>
<protein>
    <submittedName>
        <fullName evidence="1">Uncharacterized protein</fullName>
    </submittedName>
</protein>
<gene>
    <name evidence="1" type="ORF">UV68_C0001G0014</name>
</gene>
<name>A0A0G1G7E0_9BACT</name>
<dbReference type="EMBL" id="LCFK01000001">
    <property type="protein sequence ID" value="KKS94873.1"/>
    <property type="molecule type" value="Genomic_DNA"/>
</dbReference>